<dbReference type="Gene3D" id="3.40.30.10">
    <property type="entry name" value="Glutaredoxin"/>
    <property type="match status" value="1"/>
</dbReference>
<dbReference type="InterPro" id="IPR001853">
    <property type="entry name" value="DSBA-like_thioredoxin_dom"/>
</dbReference>
<proteinExistence type="predicted"/>
<keyword evidence="3" id="KW-1185">Reference proteome</keyword>
<evidence type="ECO:0000313" key="2">
    <source>
        <dbReference type="EMBL" id="PQJ54453.1"/>
    </source>
</evidence>
<accession>A0A2S7UWX6</accession>
<dbReference type="PANTHER" id="PTHR13887">
    <property type="entry name" value="GLUTATHIONE S-TRANSFERASE KAPPA"/>
    <property type="match status" value="1"/>
</dbReference>
<evidence type="ECO:0000259" key="1">
    <source>
        <dbReference type="Pfam" id="PF01323"/>
    </source>
</evidence>
<comment type="caution">
    <text evidence="2">The sequence shown here is derived from an EMBL/GenBank/DDBJ whole genome shotgun (WGS) entry which is preliminary data.</text>
</comment>
<dbReference type="Pfam" id="PF01323">
    <property type="entry name" value="DSBA"/>
    <property type="match status" value="1"/>
</dbReference>
<dbReference type="GO" id="GO:0016491">
    <property type="term" value="F:oxidoreductase activity"/>
    <property type="evidence" value="ECO:0007669"/>
    <property type="project" value="InterPro"/>
</dbReference>
<organism evidence="2 3">
    <name type="scientific">Psychrosphaera saromensis</name>
    <dbReference type="NCBI Taxonomy" id="716813"/>
    <lineage>
        <taxon>Bacteria</taxon>
        <taxon>Pseudomonadati</taxon>
        <taxon>Pseudomonadota</taxon>
        <taxon>Gammaproteobacteria</taxon>
        <taxon>Alteromonadales</taxon>
        <taxon>Pseudoalteromonadaceae</taxon>
        <taxon>Psychrosphaera</taxon>
    </lineage>
</organism>
<dbReference type="RefSeq" id="WP_105052971.1">
    <property type="nucleotide sequence ID" value="NZ_BMYG01000001.1"/>
</dbReference>
<dbReference type="AlphaFoldDB" id="A0A2S7UWX6"/>
<gene>
    <name evidence="2" type="ORF">BTO11_12870</name>
</gene>
<dbReference type="InterPro" id="IPR036249">
    <property type="entry name" value="Thioredoxin-like_sf"/>
</dbReference>
<dbReference type="CDD" id="cd03024">
    <property type="entry name" value="DsbA_FrnE"/>
    <property type="match status" value="1"/>
</dbReference>
<reference evidence="2 3" key="1">
    <citation type="submission" date="2016-12" db="EMBL/GenBank/DDBJ databases">
        <title>Diversity of luminous bacteria.</title>
        <authorList>
            <person name="Yoshizawa S."/>
            <person name="Kogure K."/>
        </authorList>
    </citation>
    <scope>NUCLEOTIDE SEQUENCE [LARGE SCALE GENOMIC DNA]</scope>
    <source>
        <strain evidence="2 3">SA4-48</strain>
    </source>
</reference>
<feature type="domain" description="DSBA-like thioredoxin" evidence="1">
    <location>
        <begin position="10"/>
        <end position="209"/>
    </location>
</feature>
<name>A0A2S7UWX6_9GAMM</name>
<dbReference type="PANTHER" id="PTHR13887:SF41">
    <property type="entry name" value="THIOREDOXIN SUPERFAMILY PROTEIN"/>
    <property type="match status" value="1"/>
</dbReference>
<dbReference type="SUPFAM" id="SSF52833">
    <property type="entry name" value="Thioredoxin-like"/>
    <property type="match status" value="1"/>
</dbReference>
<sequence length="221" mass="24831">MTNSQPQLRIDIVSDVVCPWCIIGFKQLEQALADSGLEADIHWQPFQLNPQMGPQGQELREHVIEKYGVSVEESVSTRERIVDIAKPLGFDINFTDDSRIYNTFNAHKLLHWAEQKGVQHQLKLALFSAYFTDGVNVSDTEKLLDVVESVGLDKDEAMQILQSEPVSDEVNKIAQFWTSQGISGVPAMIFNQKHLVTGAQGTENYTSILKQITSLEQAEQE</sequence>
<dbReference type="OrthoDB" id="9799122at2"/>
<evidence type="ECO:0000313" key="3">
    <source>
        <dbReference type="Proteomes" id="UP000239007"/>
    </source>
</evidence>
<protein>
    <submittedName>
        <fullName evidence="2">Disulfide bond formation protein DsbA</fullName>
    </submittedName>
</protein>
<dbReference type="Proteomes" id="UP000239007">
    <property type="component" value="Unassembled WGS sequence"/>
</dbReference>
<dbReference type="EMBL" id="MSCH01000003">
    <property type="protein sequence ID" value="PQJ54453.1"/>
    <property type="molecule type" value="Genomic_DNA"/>
</dbReference>